<dbReference type="InterPro" id="IPR023631">
    <property type="entry name" value="Amidase_dom"/>
</dbReference>
<dbReference type="Pfam" id="PF01425">
    <property type="entry name" value="Amidase"/>
    <property type="match status" value="1"/>
</dbReference>
<dbReference type="PANTHER" id="PTHR45847:SF6">
    <property type="entry name" value="FATTY ACID AMIDE HYDROLASE"/>
    <property type="match status" value="1"/>
</dbReference>
<gene>
    <name evidence="3" type="ORF">OUZ56_011261</name>
</gene>
<evidence type="ECO:0000313" key="4">
    <source>
        <dbReference type="Proteomes" id="UP001234178"/>
    </source>
</evidence>
<dbReference type="Proteomes" id="UP001234178">
    <property type="component" value="Unassembled WGS sequence"/>
</dbReference>
<dbReference type="Gene3D" id="3.90.1300.10">
    <property type="entry name" value="Amidase signature (AS) domain"/>
    <property type="match status" value="1"/>
</dbReference>
<protein>
    <recommendedName>
        <fullName evidence="2">Amidase domain-containing protein</fullName>
    </recommendedName>
</protein>
<dbReference type="EMBL" id="JAOYFB010000002">
    <property type="protein sequence ID" value="KAK4006106.1"/>
    <property type="molecule type" value="Genomic_DNA"/>
</dbReference>
<keyword evidence="1" id="KW-0732">Signal</keyword>
<keyword evidence="4" id="KW-1185">Reference proteome</keyword>
<dbReference type="InterPro" id="IPR036928">
    <property type="entry name" value="AS_sf"/>
</dbReference>
<comment type="caution">
    <text evidence="3">The sequence shown here is derived from an EMBL/GenBank/DDBJ whole genome shotgun (WGS) entry which is preliminary data.</text>
</comment>
<sequence length="81" mass="8678">MLNKLLLGRLLFPADADAVLSGEKGPLHGLPISVKDNCRIIGYDSTIGATGMPLAIQIVGLSYQEEMDLHGMDDLDAAIRQ</sequence>
<feature type="domain" description="Amidase" evidence="2">
    <location>
        <begin position="17"/>
        <end position="49"/>
    </location>
</feature>
<reference evidence="3 4" key="1">
    <citation type="journal article" date="2023" name="Nucleic Acids Res.">
        <title>The hologenome of Daphnia magna reveals possible DNA methylation and microbiome-mediated evolution of the host genome.</title>
        <authorList>
            <person name="Chaturvedi A."/>
            <person name="Li X."/>
            <person name="Dhandapani V."/>
            <person name="Marshall H."/>
            <person name="Kissane S."/>
            <person name="Cuenca-Cambronero M."/>
            <person name="Asole G."/>
            <person name="Calvet F."/>
            <person name="Ruiz-Romero M."/>
            <person name="Marangio P."/>
            <person name="Guigo R."/>
            <person name="Rago D."/>
            <person name="Mirbahai L."/>
            <person name="Eastwood N."/>
            <person name="Colbourne J.K."/>
            <person name="Zhou J."/>
            <person name="Mallon E."/>
            <person name="Orsini L."/>
        </authorList>
    </citation>
    <scope>NUCLEOTIDE SEQUENCE [LARGE SCALE GENOMIC DNA]</scope>
    <source>
        <strain evidence="3">LRV0_1</strain>
    </source>
</reference>
<feature type="signal peptide" evidence="1">
    <location>
        <begin position="1"/>
        <end position="16"/>
    </location>
</feature>
<dbReference type="SUPFAM" id="SSF75304">
    <property type="entry name" value="Amidase signature (AS) enzymes"/>
    <property type="match status" value="1"/>
</dbReference>
<accession>A0ABQ9YZN0</accession>
<evidence type="ECO:0000313" key="3">
    <source>
        <dbReference type="EMBL" id="KAK4006106.1"/>
    </source>
</evidence>
<proteinExistence type="predicted"/>
<dbReference type="PANTHER" id="PTHR45847">
    <property type="entry name" value="FATTY ACID AMIDE HYDROLASE"/>
    <property type="match status" value="1"/>
</dbReference>
<feature type="chain" id="PRO_5045127440" description="Amidase domain-containing protein" evidence="1">
    <location>
        <begin position="17"/>
        <end position="81"/>
    </location>
</feature>
<name>A0ABQ9YZN0_9CRUS</name>
<evidence type="ECO:0000256" key="1">
    <source>
        <dbReference type="SAM" id="SignalP"/>
    </source>
</evidence>
<evidence type="ECO:0000259" key="2">
    <source>
        <dbReference type="Pfam" id="PF01425"/>
    </source>
</evidence>
<organism evidence="3 4">
    <name type="scientific">Daphnia magna</name>
    <dbReference type="NCBI Taxonomy" id="35525"/>
    <lineage>
        <taxon>Eukaryota</taxon>
        <taxon>Metazoa</taxon>
        <taxon>Ecdysozoa</taxon>
        <taxon>Arthropoda</taxon>
        <taxon>Crustacea</taxon>
        <taxon>Branchiopoda</taxon>
        <taxon>Diplostraca</taxon>
        <taxon>Cladocera</taxon>
        <taxon>Anomopoda</taxon>
        <taxon>Daphniidae</taxon>
        <taxon>Daphnia</taxon>
    </lineage>
</organism>
<dbReference type="InterPro" id="IPR052096">
    <property type="entry name" value="Endocannabinoid_amidase"/>
</dbReference>